<evidence type="ECO:0000256" key="1">
    <source>
        <dbReference type="ARBA" id="ARBA00004571"/>
    </source>
</evidence>
<dbReference type="InterPro" id="IPR012910">
    <property type="entry name" value="Plug_dom"/>
</dbReference>
<dbReference type="AlphaFoldDB" id="A0A512BJV5"/>
<evidence type="ECO:0000313" key="13">
    <source>
        <dbReference type="Proteomes" id="UP000321513"/>
    </source>
</evidence>
<comment type="subcellular location">
    <subcellularLocation>
        <location evidence="1">Cell outer membrane</location>
        <topology evidence="1">Multi-pass membrane protein</topology>
    </subcellularLocation>
</comment>
<keyword evidence="7" id="KW-0998">Cell outer membrane</keyword>
<dbReference type="InterPro" id="IPR037066">
    <property type="entry name" value="Plug_dom_sf"/>
</dbReference>
<accession>A0A512BJV5</accession>
<feature type="domain" description="Outer membrane protein beta-barrel" evidence="11">
    <location>
        <begin position="422"/>
        <end position="765"/>
    </location>
</feature>
<feature type="domain" description="TonB-dependent receptor plug" evidence="10">
    <location>
        <begin position="194"/>
        <end position="261"/>
    </location>
</feature>
<comment type="caution">
    <text evidence="12">The sequence shown here is derived from an EMBL/GenBank/DDBJ whole genome shotgun (WGS) entry which is preliminary data.</text>
</comment>
<dbReference type="InterPro" id="IPR036942">
    <property type="entry name" value="Beta-barrel_TonB_sf"/>
</dbReference>
<dbReference type="RefSeq" id="WP_147206354.1">
    <property type="nucleotide sequence ID" value="NZ_BJYT01000047.1"/>
</dbReference>
<keyword evidence="12" id="KW-0675">Receptor</keyword>
<dbReference type="Gene3D" id="2.40.170.20">
    <property type="entry name" value="TonB-dependent receptor, beta-barrel domain"/>
    <property type="match status" value="1"/>
</dbReference>
<feature type="compositionally biased region" description="Gly residues" evidence="8">
    <location>
        <begin position="768"/>
        <end position="797"/>
    </location>
</feature>
<keyword evidence="6" id="KW-0472">Membrane</keyword>
<dbReference type="GO" id="GO:0044718">
    <property type="term" value="P:siderophore transmembrane transport"/>
    <property type="evidence" value="ECO:0007669"/>
    <property type="project" value="TreeGrafter"/>
</dbReference>
<dbReference type="PANTHER" id="PTHR30069:SF29">
    <property type="entry name" value="HEMOGLOBIN AND HEMOGLOBIN-HAPTOGLOBIN-BINDING PROTEIN 1-RELATED"/>
    <property type="match status" value="1"/>
</dbReference>
<dbReference type="Pfam" id="PF07715">
    <property type="entry name" value="Plug"/>
    <property type="match status" value="1"/>
</dbReference>
<organism evidence="12 13">
    <name type="scientific">Segetibacter aerophilus</name>
    <dbReference type="NCBI Taxonomy" id="670293"/>
    <lineage>
        <taxon>Bacteria</taxon>
        <taxon>Pseudomonadati</taxon>
        <taxon>Bacteroidota</taxon>
        <taxon>Chitinophagia</taxon>
        <taxon>Chitinophagales</taxon>
        <taxon>Chitinophagaceae</taxon>
        <taxon>Segetibacter</taxon>
    </lineage>
</organism>
<dbReference type="Proteomes" id="UP000321513">
    <property type="component" value="Unassembled WGS sequence"/>
</dbReference>
<proteinExistence type="predicted"/>
<dbReference type="SUPFAM" id="SSF56935">
    <property type="entry name" value="Porins"/>
    <property type="match status" value="1"/>
</dbReference>
<dbReference type="InterPro" id="IPR041700">
    <property type="entry name" value="OMP_b-brl_3"/>
</dbReference>
<feature type="chain" id="PRO_5022143304" evidence="9">
    <location>
        <begin position="20"/>
        <end position="897"/>
    </location>
</feature>
<dbReference type="GO" id="GO:0009279">
    <property type="term" value="C:cell outer membrane"/>
    <property type="evidence" value="ECO:0007669"/>
    <property type="project" value="UniProtKB-SubCell"/>
</dbReference>
<evidence type="ECO:0000256" key="3">
    <source>
        <dbReference type="ARBA" id="ARBA00022452"/>
    </source>
</evidence>
<evidence type="ECO:0000259" key="10">
    <source>
        <dbReference type="Pfam" id="PF07715"/>
    </source>
</evidence>
<dbReference type="Gene3D" id="2.170.130.10">
    <property type="entry name" value="TonB-dependent receptor, plug domain"/>
    <property type="match status" value="1"/>
</dbReference>
<keyword evidence="13" id="KW-1185">Reference proteome</keyword>
<sequence length="897" mass="97059">MKQTLILAAFSILAFNLFAQPPAGMQGGMAGGRQGMTPPSIGHVYGKLVDSVGKAISDASVVILQTKVDNNTKKSKEVLVKGAATKGNGEFNFEELPIMGLKIKITATGFKPFEQVISFQRGGGAGGQRPAGGAGPDMAAMAGGFDKDLGKITLQTEIRKLEDVTVMATGSGRLRMDIDKKVFSVDKNIVTSGGSALDVMKNVPSVNVDIDGNVALRNAPPQVFVDGRPTTLTLEQIPADAIESVEVITNPSAKYDASGGGAGILNIVLKKNKRTGYNGNIRAGIDRLGAMNGGFDFNARQGKVNFFGSINVNQRKSNTVGSVNRINLTDTPRTTINQNNADKSTGRFIFGRAGLDYFITNRTTLSLAGFRVNGQFKPGEIIDITTDSLFNTGKRSSYSERVSTGSRTFNGKGAALGLKQIFAKEGEELTADVNYFSGTNASESFYTTNRTSQGSSLKSTSLQQLLGGGTDYNVIIQSDFVNPISTRTKLETGVRASIRGRENNNSNYFFDNSINAYKLIPSTSNNYTNNDNVYAAYASITSSIKNFGYKLGLRAESSSYKGELTNTGEKFSNSYPVSFFPSIFLSQKLKHDQEIQFSVTRRINRPNFFQLIPFADYTDELNITTGNPNLVPEFTSSLEMSYSKTFNKNHNFLASTYYKKTTDLITRYLQKGVNPFTGREAFINTYINANSSQSYGIELTSQDFFTKWWDVTTNVNIYNSTINATNVKDVSTNSQWSVLGKINSNFKLPADFTAQLSGTYQSKTNLPPGGGGGFGGGPPGARGGGGAGGGPGGGGFGQAQSSAQGYIEPFYGIDLAVKKTFLKSKALSATVSVSDIFRTRSFNQYSESEYFTQFYNRLRDPQMVRLTLNYRFGKIDALLFKRKNNQTGQGATEGIGQ</sequence>
<keyword evidence="2" id="KW-0813">Transport</keyword>
<feature type="domain" description="Outer membrane protein beta-barrel" evidence="11">
    <location>
        <begin position="799"/>
        <end position="870"/>
    </location>
</feature>
<evidence type="ECO:0000256" key="7">
    <source>
        <dbReference type="ARBA" id="ARBA00023237"/>
    </source>
</evidence>
<reference evidence="12 13" key="1">
    <citation type="submission" date="2019-07" db="EMBL/GenBank/DDBJ databases">
        <title>Whole genome shotgun sequence of Segetibacter aerophilus NBRC 106135.</title>
        <authorList>
            <person name="Hosoyama A."/>
            <person name="Uohara A."/>
            <person name="Ohji S."/>
            <person name="Ichikawa N."/>
        </authorList>
    </citation>
    <scope>NUCLEOTIDE SEQUENCE [LARGE SCALE GENOMIC DNA]</scope>
    <source>
        <strain evidence="12 13">NBRC 106135</strain>
    </source>
</reference>
<evidence type="ECO:0000256" key="4">
    <source>
        <dbReference type="ARBA" id="ARBA00022692"/>
    </source>
</evidence>
<feature type="region of interest" description="Disordered" evidence="8">
    <location>
        <begin position="759"/>
        <end position="797"/>
    </location>
</feature>
<dbReference type="EMBL" id="BJYT01000047">
    <property type="protein sequence ID" value="GEO12234.1"/>
    <property type="molecule type" value="Genomic_DNA"/>
</dbReference>
<dbReference type="OrthoDB" id="905812at2"/>
<keyword evidence="3" id="KW-1134">Transmembrane beta strand</keyword>
<dbReference type="InterPro" id="IPR039426">
    <property type="entry name" value="TonB-dep_rcpt-like"/>
</dbReference>
<gene>
    <name evidence="12" type="ORF">SAE01_47300</name>
</gene>
<evidence type="ECO:0000256" key="6">
    <source>
        <dbReference type="ARBA" id="ARBA00023136"/>
    </source>
</evidence>
<dbReference type="SUPFAM" id="SSF49464">
    <property type="entry name" value="Carboxypeptidase regulatory domain-like"/>
    <property type="match status" value="1"/>
</dbReference>
<evidence type="ECO:0000256" key="5">
    <source>
        <dbReference type="ARBA" id="ARBA00022729"/>
    </source>
</evidence>
<evidence type="ECO:0000259" key="11">
    <source>
        <dbReference type="Pfam" id="PF14905"/>
    </source>
</evidence>
<evidence type="ECO:0000313" key="12">
    <source>
        <dbReference type="EMBL" id="GEO12234.1"/>
    </source>
</evidence>
<evidence type="ECO:0000256" key="8">
    <source>
        <dbReference type="SAM" id="MobiDB-lite"/>
    </source>
</evidence>
<dbReference type="PANTHER" id="PTHR30069">
    <property type="entry name" value="TONB-DEPENDENT OUTER MEMBRANE RECEPTOR"/>
    <property type="match status" value="1"/>
</dbReference>
<dbReference type="GO" id="GO:0015344">
    <property type="term" value="F:siderophore uptake transmembrane transporter activity"/>
    <property type="evidence" value="ECO:0007669"/>
    <property type="project" value="TreeGrafter"/>
</dbReference>
<feature type="signal peptide" evidence="9">
    <location>
        <begin position="1"/>
        <end position="19"/>
    </location>
</feature>
<evidence type="ECO:0000256" key="9">
    <source>
        <dbReference type="SAM" id="SignalP"/>
    </source>
</evidence>
<evidence type="ECO:0000256" key="2">
    <source>
        <dbReference type="ARBA" id="ARBA00022448"/>
    </source>
</evidence>
<keyword evidence="4" id="KW-0812">Transmembrane</keyword>
<name>A0A512BJV5_9BACT</name>
<dbReference type="Pfam" id="PF14905">
    <property type="entry name" value="OMP_b-brl_3"/>
    <property type="match status" value="2"/>
</dbReference>
<dbReference type="InterPro" id="IPR008969">
    <property type="entry name" value="CarboxyPept-like_regulatory"/>
</dbReference>
<protein>
    <submittedName>
        <fullName evidence="12">TonB-dependent receptor</fullName>
    </submittedName>
</protein>
<keyword evidence="5 9" id="KW-0732">Signal</keyword>